<dbReference type="EMBL" id="HBUF01187986">
    <property type="protein sequence ID" value="CAG6657342.1"/>
    <property type="molecule type" value="Transcribed_RNA"/>
</dbReference>
<feature type="region of interest" description="Disordered" evidence="1">
    <location>
        <begin position="216"/>
        <end position="246"/>
    </location>
</feature>
<accession>A0A8D8RZP9</accession>
<name>A0A8D8RZP9_9HEMI</name>
<organism evidence="2">
    <name type="scientific">Cacopsylla melanoneura</name>
    <dbReference type="NCBI Taxonomy" id="428564"/>
    <lineage>
        <taxon>Eukaryota</taxon>
        <taxon>Metazoa</taxon>
        <taxon>Ecdysozoa</taxon>
        <taxon>Arthropoda</taxon>
        <taxon>Hexapoda</taxon>
        <taxon>Insecta</taxon>
        <taxon>Pterygota</taxon>
        <taxon>Neoptera</taxon>
        <taxon>Paraneoptera</taxon>
        <taxon>Hemiptera</taxon>
        <taxon>Sternorrhyncha</taxon>
        <taxon>Psylloidea</taxon>
        <taxon>Psyllidae</taxon>
        <taxon>Psyllinae</taxon>
        <taxon>Cacopsylla</taxon>
    </lineage>
</organism>
<sequence>MGQLIAKLPIRLTQLGLIKTKPTTLTDTLILNRNTTTTSATMNMLRKRSITTYRIDSVVTLPERIVKIWLWKQVLKYTAQRHYYMEKRMSTLKKIRPNTVKRLCLIVKLELLKRTHLKTSLSKKTNWMSNLLHLLILLTMSKTPPVCLTLTLTSLITTNKKLTTYRTVLNSMAQQMWLTSQQRVLLPSSLMQPHSMNSTRPTIIRSSSLKIRRIPTTLPSASPHKPHSTTLSEASPVLTLRVQSRQ</sequence>
<dbReference type="AlphaFoldDB" id="A0A8D8RZP9"/>
<reference evidence="2" key="1">
    <citation type="submission" date="2021-05" db="EMBL/GenBank/DDBJ databases">
        <authorList>
            <person name="Alioto T."/>
            <person name="Alioto T."/>
            <person name="Gomez Garrido J."/>
        </authorList>
    </citation>
    <scope>NUCLEOTIDE SEQUENCE</scope>
</reference>
<proteinExistence type="predicted"/>
<protein>
    <submittedName>
        <fullName evidence="2">Uncharacterized protein</fullName>
    </submittedName>
</protein>
<evidence type="ECO:0000256" key="1">
    <source>
        <dbReference type="SAM" id="MobiDB-lite"/>
    </source>
</evidence>
<evidence type="ECO:0000313" key="2">
    <source>
        <dbReference type="EMBL" id="CAG6657342.1"/>
    </source>
</evidence>